<organism evidence="1 2">
    <name type="scientific">Luteipulveratus mongoliensis</name>
    <dbReference type="NCBI Taxonomy" id="571913"/>
    <lineage>
        <taxon>Bacteria</taxon>
        <taxon>Bacillati</taxon>
        <taxon>Actinomycetota</taxon>
        <taxon>Actinomycetes</taxon>
        <taxon>Micrococcales</taxon>
        <taxon>Dermacoccaceae</taxon>
        <taxon>Luteipulveratus</taxon>
    </lineage>
</organism>
<evidence type="ECO:0000313" key="2">
    <source>
        <dbReference type="Proteomes" id="UP000066480"/>
    </source>
</evidence>
<sequence length="157" mass="15845">MTVSDPVLDDVVVDGAVVLVVAPLVVDVDPGPGVSLGSSCEPPGRDVDECRGPCHVVLGSGRDVRVGLGVDRGGWVRVGRLVAVGVRVDVGGCDVDCGGHGHGGIGPVGSACGSATAVVAPIRAQQTATPPRAEARTRGCEKRGISPLWASLPSIWR</sequence>
<dbReference type="KEGG" id="lmoi:VV02_18750"/>
<proteinExistence type="predicted"/>
<reference evidence="1 2" key="1">
    <citation type="submission" date="2015-03" db="EMBL/GenBank/DDBJ databases">
        <title>Luteipulveratus halotolerans sp. nov., a novel actinobacterium (Dermacoccaceae) from Sarawak, Malaysia.</title>
        <authorList>
            <person name="Juboi H."/>
            <person name="Basik A."/>
            <person name="Shamsul S.S."/>
            <person name="Arnold P."/>
            <person name="Schmitt E.K."/>
            <person name="Sanglier J.-J."/>
            <person name="Yeo T."/>
        </authorList>
    </citation>
    <scope>NUCLEOTIDE SEQUENCE [LARGE SCALE GENOMIC DNA]</scope>
    <source>
        <strain evidence="1 2">MN07-A0370</strain>
    </source>
</reference>
<accession>A0A0K1JL03</accession>
<protein>
    <submittedName>
        <fullName evidence="1">Uncharacterized protein</fullName>
    </submittedName>
</protein>
<keyword evidence="2" id="KW-1185">Reference proteome</keyword>
<evidence type="ECO:0000313" key="1">
    <source>
        <dbReference type="EMBL" id="AKU17409.1"/>
    </source>
</evidence>
<gene>
    <name evidence="1" type="ORF">VV02_18750</name>
</gene>
<dbReference type="EMBL" id="CP011112">
    <property type="protein sequence ID" value="AKU17409.1"/>
    <property type="molecule type" value="Genomic_DNA"/>
</dbReference>
<dbReference type="AlphaFoldDB" id="A0A0K1JL03"/>
<name>A0A0K1JL03_9MICO</name>
<dbReference type="Proteomes" id="UP000066480">
    <property type="component" value="Chromosome"/>
</dbReference>